<accession>A0A381N8Y1</accession>
<gene>
    <name evidence="5" type="ORF">METZ01_LOCUS2887</name>
</gene>
<dbReference type="NCBIfam" id="NF002537">
    <property type="entry name" value="PRK02090.1"/>
    <property type="match status" value="1"/>
</dbReference>
<dbReference type="Pfam" id="PF01507">
    <property type="entry name" value="PAPS_reduct"/>
    <property type="match status" value="1"/>
</dbReference>
<dbReference type="GO" id="GO:0005737">
    <property type="term" value="C:cytoplasm"/>
    <property type="evidence" value="ECO:0007669"/>
    <property type="project" value="TreeGrafter"/>
</dbReference>
<comment type="similarity">
    <text evidence="1">Belongs to the PAPS reductase family. CysH subfamily.</text>
</comment>
<reference evidence="5" key="1">
    <citation type="submission" date="2018-05" db="EMBL/GenBank/DDBJ databases">
        <authorList>
            <person name="Lanie J.A."/>
            <person name="Ng W.-L."/>
            <person name="Kazmierczak K.M."/>
            <person name="Andrzejewski T.M."/>
            <person name="Davidsen T.M."/>
            <person name="Wayne K.J."/>
            <person name="Tettelin H."/>
            <person name="Glass J.I."/>
            <person name="Rusch D."/>
            <person name="Podicherti R."/>
            <person name="Tsui H.-C.T."/>
            <person name="Winkler M.E."/>
        </authorList>
    </citation>
    <scope>NUCLEOTIDE SEQUENCE</scope>
</reference>
<dbReference type="GO" id="GO:0019379">
    <property type="term" value="P:sulfate assimilation, phosphoadenylyl sulfate reduction by phosphoadenylyl-sulfate reductase (thioredoxin)"/>
    <property type="evidence" value="ECO:0007669"/>
    <property type="project" value="InterPro"/>
</dbReference>
<dbReference type="InterPro" id="IPR004511">
    <property type="entry name" value="PAPS/APS_Rdtase"/>
</dbReference>
<keyword evidence="2" id="KW-0560">Oxidoreductase</keyword>
<name>A0A381N8Y1_9ZZZZ</name>
<dbReference type="PANTHER" id="PTHR46509">
    <property type="entry name" value="PHOSPHOADENOSINE PHOSPHOSULFATE REDUCTASE"/>
    <property type="match status" value="1"/>
</dbReference>
<protein>
    <recommendedName>
        <fullName evidence="4">Phosphoadenosine phosphosulphate reductase domain-containing protein</fullName>
    </recommendedName>
</protein>
<comment type="pathway">
    <text evidence="3">Sulfur metabolism; hydrogen sulfide biosynthesis; sulfite from sulfate.</text>
</comment>
<evidence type="ECO:0000256" key="1">
    <source>
        <dbReference type="ARBA" id="ARBA00009732"/>
    </source>
</evidence>
<proteinExistence type="inferred from homology"/>
<dbReference type="EMBL" id="UINC01000149">
    <property type="protein sequence ID" value="SUZ50033.1"/>
    <property type="molecule type" value="Genomic_DNA"/>
</dbReference>
<dbReference type="GO" id="GO:0004604">
    <property type="term" value="F:phosphoadenylyl-sulfate reductase (thioredoxin) activity"/>
    <property type="evidence" value="ECO:0007669"/>
    <property type="project" value="InterPro"/>
</dbReference>
<dbReference type="Gene3D" id="3.40.50.620">
    <property type="entry name" value="HUPs"/>
    <property type="match status" value="1"/>
</dbReference>
<evidence type="ECO:0000256" key="3">
    <source>
        <dbReference type="ARBA" id="ARBA00024327"/>
    </source>
</evidence>
<organism evidence="5">
    <name type="scientific">marine metagenome</name>
    <dbReference type="NCBI Taxonomy" id="408172"/>
    <lineage>
        <taxon>unclassified sequences</taxon>
        <taxon>metagenomes</taxon>
        <taxon>ecological metagenomes</taxon>
    </lineage>
</organism>
<dbReference type="InterPro" id="IPR002500">
    <property type="entry name" value="PAPS_reduct_dom"/>
</dbReference>
<feature type="domain" description="Phosphoadenosine phosphosulphate reductase" evidence="4">
    <location>
        <begin position="41"/>
        <end position="204"/>
    </location>
</feature>
<dbReference type="SUPFAM" id="SSF52402">
    <property type="entry name" value="Adenine nucleotide alpha hydrolases-like"/>
    <property type="match status" value="1"/>
</dbReference>
<evidence type="ECO:0000259" key="4">
    <source>
        <dbReference type="Pfam" id="PF01507"/>
    </source>
</evidence>
<evidence type="ECO:0000256" key="2">
    <source>
        <dbReference type="ARBA" id="ARBA00023002"/>
    </source>
</evidence>
<dbReference type="PANTHER" id="PTHR46509:SF1">
    <property type="entry name" value="PHOSPHOADENOSINE PHOSPHOSULFATE REDUCTASE"/>
    <property type="match status" value="1"/>
</dbReference>
<dbReference type="PIRSF" id="PIRSF000857">
    <property type="entry name" value="PAPS_reductase"/>
    <property type="match status" value="1"/>
</dbReference>
<dbReference type="AlphaFoldDB" id="A0A381N8Y1"/>
<dbReference type="InterPro" id="IPR014729">
    <property type="entry name" value="Rossmann-like_a/b/a_fold"/>
</dbReference>
<evidence type="ECO:0000313" key="5">
    <source>
        <dbReference type="EMBL" id="SUZ50033.1"/>
    </source>
</evidence>
<sequence>MNEITTTSEEVFRLVSGLTLNQKIDRSLDLIDEAYTEYGDNLVVANSLGKDSCVIWDLAKQVSSNIKGFIVTTPFKPKETKQYMRDFVEHYPESKVFESDNKTETNLYETDPNGCCEIFKVEPTRNALEYFDANCWVTGLRCTEGRTRTDYREIESRDKGLIKLNPILIWEEREVWQYLAMNNVKVNELYREGYRSLGCAPCTAISTGDERSGRWVGSSKCGGECGIHTRPLKRQTLKREVILEEAIT</sequence>